<organism evidence="1 2">
    <name type="scientific">Planctopirus ephydatiae</name>
    <dbReference type="NCBI Taxonomy" id="2528019"/>
    <lineage>
        <taxon>Bacteria</taxon>
        <taxon>Pseudomonadati</taxon>
        <taxon>Planctomycetota</taxon>
        <taxon>Planctomycetia</taxon>
        <taxon>Planctomycetales</taxon>
        <taxon>Planctomycetaceae</taxon>
        <taxon>Planctopirus</taxon>
    </lineage>
</organism>
<evidence type="ECO:0000313" key="2">
    <source>
        <dbReference type="Proteomes" id="UP000315349"/>
    </source>
</evidence>
<gene>
    <name evidence="1" type="ORF">Spb1_26330</name>
</gene>
<protein>
    <submittedName>
        <fullName evidence="1">Uncharacterized protein</fullName>
    </submittedName>
</protein>
<dbReference type="AlphaFoldDB" id="A0A518GQ96"/>
<proteinExistence type="predicted"/>
<keyword evidence="2" id="KW-1185">Reference proteome</keyword>
<accession>A0A518GQ96</accession>
<evidence type="ECO:0000313" key="1">
    <source>
        <dbReference type="EMBL" id="QDV30699.1"/>
    </source>
</evidence>
<dbReference type="KEGG" id="peh:Spb1_26330"/>
<sequence>MGRVEQPILAGVPDASDQRGEAHETIAFERPLFRSLLERWSETRRSYRLIGVFS</sequence>
<dbReference type="Proteomes" id="UP000315349">
    <property type="component" value="Chromosome"/>
</dbReference>
<reference evidence="1 2" key="1">
    <citation type="submission" date="2019-02" db="EMBL/GenBank/DDBJ databases">
        <title>Deep-cultivation of Planctomycetes and their phenomic and genomic characterization uncovers novel biology.</title>
        <authorList>
            <person name="Wiegand S."/>
            <person name="Jogler M."/>
            <person name="Boedeker C."/>
            <person name="Pinto D."/>
            <person name="Vollmers J."/>
            <person name="Rivas-Marin E."/>
            <person name="Kohn T."/>
            <person name="Peeters S.H."/>
            <person name="Heuer A."/>
            <person name="Rast P."/>
            <person name="Oberbeckmann S."/>
            <person name="Bunk B."/>
            <person name="Jeske O."/>
            <person name="Meyerdierks A."/>
            <person name="Storesund J.E."/>
            <person name="Kallscheuer N."/>
            <person name="Luecker S."/>
            <person name="Lage O.M."/>
            <person name="Pohl T."/>
            <person name="Merkel B.J."/>
            <person name="Hornburger P."/>
            <person name="Mueller R.-W."/>
            <person name="Bruemmer F."/>
            <person name="Labrenz M."/>
            <person name="Spormann A.M."/>
            <person name="Op den Camp H."/>
            <person name="Overmann J."/>
            <person name="Amann R."/>
            <person name="Jetten M.S.M."/>
            <person name="Mascher T."/>
            <person name="Medema M.H."/>
            <person name="Devos D.P."/>
            <person name="Kaster A.-K."/>
            <person name="Ovreas L."/>
            <person name="Rohde M."/>
            <person name="Galperin M.Y."/>
            <person name="Jogler C."/>
        </authorList>
    </citation>
    <scope>NUCLEOTIDE SEQUENCE [LARGE SCALE GENOMIC DNA]</scope>
    <source>
        <strain evidence="1 2">Spb1</strain>
    </source>
</reference>
<name>A0A518GQ96_9PLAN</name>
<dbReference type="EMBL" id="CP036299">
    <property type="protein sequence ID" value="QDV30699.1"/>
    <property type="molecule type" value="Genomic_DNA"/>
</dbReference>